<protein>
    <submittedName>
        <fullName evidence="16">Nuclear receptor subfamily 5, group A, member 5</fullName>
    </submittedName>
</protein>
<feature type="domain" description="Nuclear receptor" evidence="14">
    <location>
        <begin position="48"/>
        <end position="123"/>
    </location>
</feature>
<evidence type="ECO:0000256" key="1">
    <source>
        <dbReference type="ARBA" id="ARBA00004123"/>
    </source>
</evidence>
<evidence type="ECO:0000256" key="13">
    <source>
        <dbReference type="SAM" id="MobiDB-lite"/>
    </source>
</evidence>
<dbReference type="InParanoid" id="A0A671XFR0"/>
<evidence type="ECO:0000259" key="15">
    <source>
        <dbReference type="PROSITE" id="PS51843"/>
    </source>
</evidence>
<dbReference type="OMA" id="EHTQQSH"/>
<evidence type="ECO:0000256" key="8">
    <source>
        <dbReference type="ARBA" id="ARBA00023163"/>
    </source>
</evidence>
<dbReference type="PROSITE" id="PS51030">
    <property type="entry name" value="NUCLEAR_REC_DBD_2"/>
    <property type="match status" value="1"/>
</dbReference>
<keyword evidence="8 12" id="KW-0804">Transcription</keyword>
<evidence type="ECO:0000313" key="17">
    <source>
        <dbReference type="Proteomes" id="UP000472265"/>
    </source>
</evidence>
<dbReference type="InterPro" id="IPR016355">
    <property type="entry name" value="NR5-like"/>
</dbReference>
<dbReference type="PROSITE" id="PS00031">
    <property type="entry name" value="NUCLEAR_REC_DBD_1"/>
    <property type="match status" value="1"/>
</dbReference>
<reference evidence="16" key="3">
    <citation type="submission" date="2025-09" db="UniProtKB">
        <authorList>
            <consortium name="Ensembl"/>
        </authorList>
    </citation>
    <scope>IDENTIFICATION</scope>
</reference>
<feature type="compositionally biased region" description="Basic and acidic residues" evidence="13">
    <location>
        <begin position="37"/>
        <end position="47"/>
    </location>
</feature>
<evidence type="ECO:0000313" key="16">
    <source>
        <dbReference type="Ensembl" id="ENSSAUP00010049982.1"/>
    </source>
</evidence>
<evidence type="ECO:0000256" key="6">
    <source>
        <dbReference type="ARBA" id="ARBA00023015"/>
    </source>
</evidence>
<feature type="region of interest" description="Disordered" evidence="13">
    <location>
        <begin position="260"/>
        <end position="301"/>
    </location>
</feature>
<dbReference type="GO" id="GO:0008270">
    <property type="term" value="F:zinc ion binding"/>
    <property type="evidence" value="ECO:0007669"/>
    <property type="project" value="UniProtKB-KW"/>
</dbReference>
<dbReference type="AlphaFoldDB" id="A0A671XFR0"/>
<dbReference type="GO" id="GO:0090575">
    <property type="term" value="C:RNA polymerase II transcription regulator complex"/>
    <property type="evidence" value="ECO:0007669"/>
    <property type="project" value="TreeGrafter"/>
</dbReference>
<dbReference type="PROSITE" id="PS51843">
    <property type="entry name" value="NR_LBD"/>
    <property type="match status" value="1"/>
</dbReference>
<dbReference type="GO" id="GO:0009888">
    <property type="term" value="P:tissue development"/>
    <property type="evidence" value="ECO:0007669"/>
    <property type="project" value="TreeGrafter"/>
</dbReference>
<dbReference type="PANTHER" id="PTHR24086">
    <property type="entry name" value="NUCLEAR RECEPTOR SUBFAMILY 5 GROUP A"/>
    <property type="match status" value="1"/>
</dbReference>
<evidence type="ECO:0000256" key="11">
    <source>
        <dbReference type="PIRSR" id="PIRSR002530-1"/>
    </source>
</evidence>
<dbReference type="GO" id="GO:0004879">
    <property type="term" value="F:nuclear receptor activity"/>
    <property type="evidence" value="ECO:0007669"/>
    <property type="project" value="InterPro"/>
</dbReference>
<name>A0A671XFR0_SPAAU</name>
<feature type="binding site" evidence="11">
    <location>
        <begin position="424"/>
        <end position="427"/>
    </location>
    <ligand>
        <name>a phospholipid derivative</name>
        <dbReference type="ChEBI" id="CHEBI:16247"/>
    </ligand>
</feature>
<evidence type="ECO:0000256" key="5">
    <source>
        <dbReference type="ARBA" id="ARBA00022833"/>
    </source>
</evidence>
<feature type="domain" description="NR LBD" evidence="15">
    <location>
        <begin position="317"/>
        <end position="542"/>
    </location>
</feature>
<dbReference type="PANTHER" id="PTHR24086:SF42">
    <property type="entry name" value="NR5A5 PROTEIN"/>
    <property type="match status" value="1"/>
</dbReference>
<gene>
    <name evidence="16" type="primary">nr5a5</name>
</gene>
<dbReference type="Proteomes" id="UP000472265">
    <property type="component" value="Chromosome 23"/>
</dbReference>
<proteinExistence type="inferred from homology"/>
<dbReference type="FunFam" id="1.10.565.10:FF:000011">
    <property type="entry name" value="Nuclear receptor subfamily 5, group A, member 2"/>
    <property type="match status" value="1"/>
</dbReference>
<feature type="binding site" evidence="11">
    <location>
        <position position="519"/>
    </location>
    <ligand>
        <name>a phospholipid derivative</name>
        <dbReference type="ChEBI" id="CHEBI:16247"/>
    </ligand>
</feature>
<accession>A0A671XFR0</accession>
<evidence type="ECO:0000256" key="12">
    <source>
        <dbReference type="RuleBase" id="RU004334"/>
    </source>
</evidence>
<dbReference type="SMART" id="SM00430">
    <property type="entry name" value="HOLI"/>
    <property type="match status" value="1"/>
</dbReference>
<dbReference type="GO" id="GO:0009755">
    <property type="term" value="P:hormone-mediated signaling pathway"/>
    <property type="evidence" value="ECO:0007669"/>
    <property type="project" value="TreeGrafter"/>
</dbReference>
<reference evidence="16" key="1">
    <citation type="submission" date="2021-04" db="EMBL/GenBank/DDBJ databases">
        <authorList>
            <consortium name="Wellcome Sanger Institute Data Sharing"/>
        </authorList>
    </citation>
    <scope>NUCLEOTIDE SEQUENCE [LARGE SCALE GENOMIC DNA]</scope>
</reference>
<dbReference type="Gene3D" id="3.30.50.10">
    <property type="entry name" value="Erythroid Transcription Factor GATA-1, subunit A"/>
    <property type="match status" value="1"/>
</dbReference>
<dbReference type="OrthoDB" id="5771769at2759"/>
<comment type="subcellular location">
    <subcellularLocation>
        <location evidence="1 12">Nucleus</location>
    </subcellularLocation>
</comment>
<dbReference type="Ensembl" id="ENSSAUT00010052581.1">
    <property type="protein sequence ID" value="ENSSAUP00010049982.1"/>
    <property type="gene ID" value="ENSSAUG00010020858.1"/>
</dbReference>
<dbReference type="InterPro" id="IPR001628">
    <property type="entry name" value="Znf_hrmn_rcpt"/>
</dbReference>
<keyword evidence="5 12" id="KW-0862">Zinc</keyword>
<evidence type="ECO:0000256" key="10">
    <source>
        <dbReference type="ARBA" id="ARBA00023242"/>
    </source>
</evidence>
<dbReference type="InterPro" id="IPR000536">
    <property type="entry name" value="Nucl_hrmn_rcpt_lig-bd"/>
</dbReference>
<dbReference type="FunCoup" id="A0A671XFR0">
    <property type="interactions" value="197"/>
</dbReference>
<keyword evidence="4 12" id="KW-0863">Zinc-finger</keyword>
<dbReference type="PRINTS" id="PR00398">
    <property type="entry name" value="STRDHORMONER"/>
</dbReference>
<dbReference type="PRINTS" id="PR00047">
    <property type="entry name" value="STROIDFINGER"/>
</dbReference>
<keyword evidence="17" id="KW-1185">Reference proteome</keyword>
<dbReference type="GO" id="GO:0000978">
    <property type="term" value="F:RNA polymerase II cis-regulatory region sequence-specific DNA binding"/>
    <property type="evidence" value="ECO:0007669"/>
    <property type="project" value="TreeGrafter"/>
</dbReference>
<keyword evidence="10 12" id="KW-0539">Nucleus</keyword>
<dbReference type="CDD" id="cd06944">
    <property type="entry name" value="NR_LBD_Ftz-F1_like"/>
    <property type="match status" value="1"/>
</dbReference>
<dbReference type="InterPro" id="IPR035500">
    <property type="entry name" value="NHR-like_dom_sf"/>
</dbReference>
<reference evidence="16" key="2">
    <citation type="submission" date="2025-08" db="UniProtKB">
        <authorList>
            <consortium name="Ensembl"/>
        </authorList>
    </citation>
    <scope>IDENTIFICATION</scope>
</reference>
<dbReference type="CDD" id="cd07167">
    <property type="entry name" value="NR_DBD_Lrh-1_like"/>
    <property type="match status" value="1"/>
</dbReference>
<dbReference type="SMART" id="SM00399">
    <property type="entry name" value="ZnF_C4"/>
    <property type="match status" value="1"/>
</dbReference>
<feature type="compositionally biased region" description="Low complexity" evidence="13">
    <location>
        <begin position="268"/>
        <end position="301"/>
    </location>
</feature>
<evidence type="ECO:0000256" key="2">
    <source>
        <dbReference type="ARBA" id="ARBA00007536"/>
    </source>
</evidence>
<keyword evidence="7 12" id="KW-0238">DNA-binding</keyword>
<evidence type="ECO:0000256" key="9">
    <source>
        <dbReference type="ARBA" id="ARBA00023170"/>
    </source>
</evidence>
<keyword evidence="3 12" id="KW-0479">Metal-binding</keyword>
<dbReference type="GeneTree" id="ENSGT00940000153391"/>
<sequence>MDLPGYHPQQPQALVHHPGNFPEDLLTLEGSSTSQELKTEPDGRPESEESCPVCGDKVSGYHYGLLTCESCKGFFKRSIQNNKHYTCAEQQSCPMNLSQRKRCPYCRFQKCLAVGMRREAVRADRMRGGRNKFGPLYRRDRQMKQQKITHQPNTAPCRIKMETTQTHRPTAPNDLHLMSSHTSASLSSDAFHQPHMYHSGIGQAGAPMPLDCTVNTDRMLTPPSLPYPGLYHRTFPGYLQDKGEIAYSYSPVPSNYPLHPTPNSSFNSPRSTPASSPCSTPSSSTPLSQAPSATSEPLSSTSLTPNFLSQLLEGEQDESQLCAKVLASLQREQANRGKHDRLNTFSIMCKMADQTLFGLVECARNSVLFKELKVEDQMVLLQSCWSELLVLDHLCRQVTYGKEGCIYLVTGQQIEVSTVISQAGQTLSGLVSRTQDLVSKLKTLQLDRHEFVCLKYLVLFNPDVKSVQSRRQVEQTQERVNRALMEHTQQSHPGHSDKFGQLLLRLPEVRSISLQVEEYLYQRHLQGDLPCNSLLTEMLHTKHS</sequence>
<dbReference type="FunFam" id="3.30.50.10:FF:000006">
    <property type="entry name" value="Nuclear receptor subfamily 5 group A member"/>
    <property type="match status" value="1"/>
</dbReference>
<dbReference type="InterPro" id="IPR001723">
    <property type="entry name" value="Nuclear_hrmn_rcpt"/>
</dbReference>
<keyword evidence="6 12" id="KW-0805">Transcription regulation</keyword>
<dbReference type="SUPFAM" id="SSF48508">
    <property type="entry name" value="Nuclear receptor ligand-binding domain"/>
    <property type="match status" value="1"/>
</dbReference>
<comment type="similarity">
    <text evidence="2">Belongs to the nuclear hormone receptor family. NR5 subfamily.</text>
</comment>
<evidence type="ECO:0000259" key="14">
    <source>
        <dbReference type="PROSITE" id="PS51030"/>
    </source>
</evidence>
<dbReference type="Gene3D" id="1.10.565.10">
    <property type="entry name" value="Retinoid X Receptor"/>
    <property type="match status" value="1"/>
</dbReference>
<evidence type="ECO:0000256" key="4">
    <source>
        <dbReference type="ARBA" id="ARBA00022771"/>
    </source>
</evidence>
<dbReference type="InterPro" id="IPR013088">
    <property type="entry name" value="Znf_NHR/GATA"/>
</dbReference>
<feature type="region of interest" description="Disordered" evidence="13">
    <location>
        <begin position="1"/>
        <end position="50"/>
    </location>
</feature>
<dbReference type="SUPFAM" id="SSF57716">
    <property type="entry name" value="Glucocorticoid receptor-like (DNA-binding domain)"/>
    <property type="match status" value="1"/>
</dbReference>
<evidence type="ECO:0000256" key="7">
    <source>
        <dbReference type="ARBA" id="ARBA00023125"/>
    </source>
</evidence>
<organism evidence="16 17">
    <name type="scientific">Sparus aurata</name>
    <name type="common">Gilthead sea bream</name>
    <dbReference type="NCBI Taxonomy" id="8175"/>
    <lineage>
        <taxon>Eukaryota</taxon>
        <taxon>Metazoa</taxon>
        <taxon>Chordata</taxon>
        <taxon>Craniata</taxon>
        <taxon>Vertebrata</taxon>
        <taxon>Euteleostomi</taxon>
        <taxon>Actinopterygii</taxon>
        <taxon>Neopterygii</taxon>
        <taxon>Teleostei</taxon>
        <taxon>Neoteleostei</taxon>
        <taxon>Acanthomorphata</taxon>
        <taxon>Eupercaria</taxon>
        <taxon>Spariformes</taxon>
        <taxon>Sparidae</taxon>
        <taxon>Sparus</taxon>
    </lineage>
</organism>
<dbReference type="PIRSF" id="PIRSF002530">
    <property type="entry name" value="Nuc_orph_FTZ-F1"/>
    <property type="match status" value="1"/>
</dbReference>
<evidence type="ECO:0000256" key="3">
    <source>
        <dbReference type="ARBA" id="ARBA00022723"/>
    </source>
</evidence>
<keyword evidence="9 12" id="KW-0675">Receptor</keyword>
<dbReference type="Pfam" id="PF00104">
    <property type="entry name" value="Hormone_recep"/>
    <property type="match status" value="1"/>
</dbReference>
<dbReference type="Pfam" id="PF00105">
    <property type="entry name" value="zf-C4"/>
    <property type="match status" value="1"/>
</dbReference>